<dbReference type="GO" id="GO:0022857">
    <property type="term" value="F:transmembrane transporter activity"/>
    <property type="evidence" value="ECO:0007669"/>
    <property type="project" value="InterPro"/>
</dbReference>
<feature type="region of interest" description="Disordered" evidence="6">
    <location>
        <begin position="490"/>
        <end position="510"/>
    </location>
</feature>
<evidence type="ECO:0000256" key="6">
    <source>
        <dbReference type="SAM" id="MobiDB-lite"/>
    </source>
</evidence>
<feature type="domain" description="Major facilitator superfamily (MFS) profile" evidence="8">
    <location>
        <begin position="22"/>
        <end position="450"/>
    </location>
</feature>
<evidence type="ECO:0000313" key="9">
    <source>
        <dbReference type="EMBL" id="KRX08051.1"/>
    </source>
</evidence>
<feature type="transmembrane region" description="Helical" evidence="7">
    <location>
        <begin position="182"/>
        <end position="202"/>
    </location>
</feature>
<comment type="caution">
    <text evidence="9">The sequence shown here is derived from an EMBL/GenBank/DDBJ whole genome shotgun (WGS) entry which is preliminary data.</text>
</comment>
<reference evidence="9 10" key="1">
    <citation type="journal article" date="2015" name="Sci. Rep.">
        <title>Genome of the facultative scuticociliatosis pathogen Pseudocohnilembus persalinus provides insight into its virulence through horizontal gene transfer.</title>
        <authorList>
            <person name="Xiong J."/>
            <person name="Wang G."/>
            <person name="Cheng J."/>
            <person name="Tian M."/>
            <person name="Pan X."/>
            <person name="Warren A."/>
            <person name="Jiang C."/>
            <person name="Yuan D."/>
            <person name="Miao W."/>
        </authorList>
    </citation>
    <scope>NUCLEOTIDE SEQUENCE [LARGE SCALE GENOMIC DNA]</scope>
    <source>
        <strain evidence="9">36N120E</strain>
    </source>
</reference>
<comment type="subcellular location">
    <subcellularLocation>
        <location evidence="1">Membrane</location>
        <topology evidence="1">Multi-pass membrane protein</topology>
    </subcellularLocation>
</comment>
<dbReference type="CDD" id="cd17316">
    <property type="entry name" value="MFS_SV2_like"/>
    <property type="match status" value="1"/>
</dbReference>
<dbReference type="InterPro" id="IPR005828">
    <property type="entry name" value="MFS_sugar_transport-like"/>
</dbReference>
<feature type="transmembrane region" description="Helical" evidence="7">
    <location>
        <begin position="116"/>
        <end position="137"/>
    </location>
</feature>
<dbReference type="SUPFAM" id="SSF103473">
    <property type="entry name" value="MFS general substrate transporter"/>
    <property type="match status" value="1"/>
</dbReference>
<evidence type="ECO:0000256" key="2">
    <source>
        <dbReference type="ARBA" id="ARBA00022448"/>
    </source>
</evidence>
<keyword evidence="4 7" id="KW-1133">Transmembrane helix</keyword>
<proteinExistence type="predicted"/>
<feature type="transmembrane region" description="Helical" evidence="7">
    <location>
        <begin position="309"/>
        <end position="329"/>
    </location>
</feature>
<dbReference type="InterPro" id="IPR020846">
    <property type="entry name" value="MFS_dom"/>
</dbReference>
<evidence type="ECO:0000259" key="8">
    <source>
        <dbReference type="PROSITE" id="PS50850"/>
    </source>
</evidence>
<gene>
    <name evidence="9" type="ORF">PPERSA_06229</name>
</gene>
<dbReference type="Pfam" id="PF00083">
    <property type="entry name" value="Sugar_tr"/>
    <property type="match status" value="1"/>
</dbReference>
<dbReference type="InterPro" id="IPR036259">
    <property type="entry name" value="MFS_trans_sf"/>
</dbReference>
<organism evidence="9 10">
    <name type="scientific">Pseudocohnilembus persalinus</name>
    <name type="common">Ciliate</name>
    <dbReference type="NCBI Taxonomy" id="266149"/>
    <lineage>
        <taxon>Eukaryota</taxon>
        <taxon>Sar</taxon>
        <taxon>Alveolata</taxon>
        <taxon>Ciliophora</taxon>
        <taxon>Intramacronucleata</taxon>
        <taxon>Oligohymenophorea</taxon>
        <taxon>Scuticociliatia</taxon>
        <taxon>Philasterida</taxon>
        <taxon>Pseudocohnilembidae</taxon>
        <taxon>Pseudocohnilembus</taxon>
    </lineage>
</organism>
<feature type="transmembrane region" description="Helical" evidence="7">
    <location>
        <begin position="428"/>
        <end position="447"/>
    </location>
</feature>
<keyword evidence="2" id="KW-0813">Transport</keyword>
<dbReference type="Gene3D" id="1.20.1250.20">
    <property type="entry name" value="MFS general substrate transporter like domains"/>
    <property type="match status" value="2"/>
</dbReference>
<protein>
    <submittedName>
        <fullName evidence="9">Major facilitator superfamily domain, general substrate transporter</fullName>
    </submittedName>
</protein>
<keyword evidence="5 7" id="KW-0472">Membrane</keyword>
<evidence type="ECO:0000256" key="7">
    <source>
        <dbReference type="SAM" id="Phobius"/>
    </source>
</evidence>
<evidence type="ECO:0000256" key="4">
    <source>
        <dbReference type="ARBA" id="ARBA00022989"/>
    </source>
</evidence>
<dbReference type="EMBL" id="LDAU01000076">
    <property type="protein sequence ID" value="KRX08051.1"/>
    <property type="molecule type" value="Genomic_DNA"/>
</dbReference>
<feature type="transmembrane region" description="Helical" evidence="7">
    <location>
        <begin position="149"/>
        <end position="170"/>
    </location>
</feature>
<accession>A0A0V0R0M6</accession>
<feature type="region of interest" description="Disordered" evidence="6">
    <location>
        <begin position="456"/>
        <end position="476"/>
    </location>
</feature>
<dbReference type="GO" id="GO:0016020">
    <property type="term" value="C:membrane"/>
    <property type="evidence" value="ECO:0007669"/>
    <property type="project" value="UniProtKB-SubCell"/>
</dbReference>
<feature type="transmembrane region" description="Helical" evidence="7">
    <location>
        <begin position="281"/>
        <end position="303"/>
    </location>
</feature>
<evidence type="ECO:0000256" key="3">
    <source>
        <dbReference type="ARBA" id="ARBA00022692"/>
    </source>
</evidence>
<dbReference type="OrthoDB" id="4139357at2759"/>
<dbReference type="PANTHER" id="PTHR23511:SF5">
    <property type="entry name" value="MAJOR FACILITATOR-TYPE TRANSPORTER HXNZ-RELATED"/>
    <property type="match status" value="1"/>
</dbReference>
<evidence type="ECO:0000256" key="1">
    <source>
        <dbReference type="ARBA" id="ARBA00004141"/>
    </source>
</evidence>
<feature type="transmembrane region" description="Helical" evidence="7">
    <location>
        <begin position="59"/>
        <end position="78"/>
    </location>
</feature>
<dbReference type="Proteomes" id="UP000054937">
    <property type="component" value="Unassembled WGS sequence"/>
</dbReference>
<dbReference type="OMA" id="TWRNYTL"/>
<feature type="transmembrane region" description="Helical" evidence="7">
    <location>
        <begin position="396"/>
        <end position="416"/>
    </location>
</feature>
<evidence type="ECO:0000313" key="10">
    <source>
        <dbReference type="Proteomes" id="UP000054937"/>
    </source>
</evidence>
<keyword evidence="3 7" id="KW-0812">Transmembrane</keyword>
<keyword evidence="10" id="KW-1185">Reference proteome</keyword>
<dbReference type="PANTHER" id="PTHR23511">
    <property type="entry name" value="SYNAPTIC VESICLE GLYCOPROTEIN 2"/>
    <property type="match status" value="1"/>
</dbReference>
<evidence type="ECO:0000256" key="5">
    <source>
        <dbReference type="ARBA" id="ARBA00023136"/>
    </source>
</evidence>
<feature type="transmembrane region" description="Helical" evidence="7">
    <location>
        <begin position="90"/>
        <end position="110"/>
    </location>
</feature>
<feature type="transmembrane region" description="Helical" evidence="7">
    <location>
        <begin position="365"/>
        <end position="384"/>
    </location>
</feature>
<dbReference type="AlphaFoldDB" id="A0A0V0R0M6"/>
<dbReference type="PROSITE" id="PS50850">
    <property type="entry name" value="MFS"/>
    <property type="match status" value="1"/>
</dbReference>
<sequence length="510" mass="58458">MQQNLSIFDHIIENKVKVGLFQLRHLAILVLIDSNDGAQLVLMSFIMPILQHEWNLSNFQISILTSIFYLGTSIGSCYTGKIADVKGRRYAIKWSSLSLFICSICFYVIQDVYQMALIRLIYGMIYGISLPLTTSMFSEIIPMQYRGKGLVIINLFVSVGKIVGCLFAWICLDNFSSGNWRLMMVLSSFPSLIVFWGSFYVLSESPRFLVASKQIDEGIEVLNKMIVENNKSQGYAELVTSEEKQELINWQEKHFEHHRENGPSPSMLFKDELKGVTIRMWICWFIENAMYFGQLVILPFILGKSHKSFGQYIITVFGEIPSILVSLYVIDIKGLGRKNSLTIWFSLSAVMHFATYYGSKDYLSTYASIARFFMKLAYAMLYPLSTELYPTLLRTYGFGYCSGIGRLGATLIPYLIFGIMEWDLYSSFFIFFVISIIAAISSGTLPYDTLGRNLDKDSEMENEQQNQKLKKKDSRKQSYEILDVELIDRKSIKQNQNGHKDNSNRQPIGY</sequence>
<dbReference type="InParanoid" id="A0A0V0R0M6"/>
<name>A0A0V0R0M6_PSEPJ</name>